<gene>
    <name evidence="2" type="ORF">D806_046350</name>
</gene>
<reference evidence="2 3" key="1">
    <citation type="journal article" date="2013" name="Genome Announc.">
        <title>Draft genome sequence of MKD8, a conjugal recipient Mycobacterium smegmatis strain.</title>
        <authorList>
            <person name="Gray T.A."/>
            <person name="Palumbo M.J."/>
            <person name="Derbyshire K.M."/>
        </authorList>
    </citation>
    <scope>NUCLEOTIDE SEQUENCE [LARGE SCALE GENOMIC DNA]</scope>
    <source>
        <strain evidence="2 3">MKD8</strain>
    </source>
</reference>
<dbReference type="SUPFAM" id="SSF52777">
    <property type="entry name" value="CoA-dependent acyltransferases"/>
    <property type="match status" value="2"/>
</dbReference>
<dbReference type="GO" id="GO:0008610">
    <property type="term" value="P:lipid biosynthetic process"/>
    <property type="evidence" value="ECO:0007669"/>
    <property type="project" value="UniProtKB-ARBA"/>
</dbReference>
<evidence type="ECO:0000313" key="3">
    <source>
        <dbReference type="Proteomes" id="UP000011200"/>
    </source>
</evidence>
<dbReference type="AlphaFoldDB" id="A0A2U9PV06"/>
<protein>
    <submittedName>
        <fullName evidence="2">Condensation domain protein</fullName>
    </submittedName>
</protein>
<name>A0A2U9PV06_MYCSE</name>
<accession>A0A2U9PV06</accession>
<dbReference type="Pfam" id="PF00668">
    <property type="entry name" value="Condensation"/>
    <property type="match status" value="1"/>
</dbReference>
<dbReference type="Gene3D" id="3.30.559.30">
    <property type="entry name" value="Nonribosomal peptide synthetase, condensation domain"/>
    <property type="match status" value="1"/>
</dbReference>
<dbReference type="Gene3D" id="3.30.559.10">
    <property type="entry name" value="Chloramphenicol acetyltransferase-like domain"/>
    <property type="match status" value="1"/>
</dbReference>
<organism evidence="2 3">
    <name type="scientific">Mycolicibacterium smegmatis (strain MKD8)</name>
    <name type="common">Mycobacterium smegmatis</name>
    <dbReference type="NCBI Taxonomy" id="1214915"/>
    <lineage>
        <taxon>Bacteria</taxon>
        <taxon>Bacillati</taxon>
        <taxon>Actinomycetota</taxon>
        <taxon>Actinomycetes</taxon>
        <taxon>Mycobacteriales</taxon>
        <taxon>Mycobacteriaceae</taxon>
        <taxon>Mycolicibacterium</taxon>
    </lineage>
</organism>
<dbReference type="InterPro" id="IPR001242">
    <property type="entry name" value="Condensation_dom"/>
</dbReference>
<proteinExistence type="predicted"/>
<dbReference type="GO" id="GO:0003824">
    <property type="term" value="F:catalytic activity"/>
    <property type="evidence" value="ECO:0007669"/>
    <property type="project" value="InterPro"/>
</dbReference>
<reference evidence="3" key="2">
    <citation type="submission" date="2018-03" db="EMBL/GenBank/DDBJ databases">
        <authorList>
            <person name="Derbyshire K."/>
            <person name="Gray T.A."/>
            <person name="Champion M."/>
        </authorList>
    </citation>
    <scope>NUCLEOTIDE SEQUENCE [LARGE SCALE GENOMIC DNA]</scope>
    <source>
        <strain evidence="3">MKD8</strain>
    </source>
</reference>
<evidence type="ECO:0000259" key="1">
    <source>
        <dbReference type="Pfam" id="PF00668"/>
    </source>
</evidence>
<dbReference type="InterPro" id="IPR023213">
    <property type="entry name" value="CAT-like_dom_sf"/>
</dbReference>
<evidence type="ECO:0000313" key="2">
    <source>
        <dbReference type="EMBL" id="AWT55593.1"/>
    </source>
</evidence>
<dbReference type="Proteomes" id="UP000011200">
    <property type="component" value="Chromosome"/>
</dbReference>
<sequence length="480" mass="53149">MFELTDIQNWDDAPGKHVSWGPSPSTVAKVAEAPVSDVPASYQQAQHLRAYREHTARGVPMARLTVPVWNMDGQCDMRAMSHVINAYLRRHDTYHSRFEFTVDDRIVRRKLRSPRDLRFVPTDHGVQTCDQWREHILDTPGPLQWDCFRFGIIQRTDHFTCYMSVDHVHVDATFLGLMLIEIHLMYAALVSGGAPITLPPAGSYDDYCVRQRKYTSGLTLDSPEIKEWVTFLEGNNGTMPKFPLPLGDLSVPCTGDLMTVQLLDEPQTQDFEKACVAAGSRFIGGVFAAAALAQYQLTDIDTYHVITPTTTRGTEAEVMATGWFTGTVPITVPVGSSFAETARTAQRSFDSGLYLAHVPFDRVLELGATERGLRAPDPGVPMVSYLDATAAPLSPAVVAEWNRINGRIFSEMGAANQVGMWVNQFGSGTWITVAFPNNPVARASVQEYVDAFRSVCVAVAEGRHDDVPTPRVNELDLRSA</sequence>
<dbReference type="RefSeq" id="WP_003896129.1">
    <property type="nucleotide sequence ID" value="NZ_CP027541.1"/>
</dbReference>
<feature type="domain" description="Condensation" evidence="1">
    <location>
        <begin position="70"/>
        <end position="371"/>
    </location>
</feature>
<dbReference type="EMBL" id="CP027541">
    <property type="protein sequence ID" value="AWT55593.1"/>
    <property type="molecule type" value="Genomic_DNA"/>
</dbReference>